<dbReference type="PROSITE" id="PS51343">
    <property type="entry name" value="PII_GLNB_DOM"/>
    <property type="match status" value="1"/>
</dbReference>
<evidence type="ECO:0008006" key="3">
    <source>
        <dbReference type="Google" id="ProtNLM"/>
    </source>
</evidence>
<dbReference type="SMART" id="SM00938">
    <property type="entry name" value="P-II"/>
    <property type="match status" value="1"/>
</dbReference>
<organism evidence="1 2">
    <name type="scientific">Candidatus Nitrosotenuis cloacae</name>
    <dbReference type="NCBI Taxonomy" id="1603555"/>
    <lineage>
        <taxon>Archaea</taxon>
        <taxon>Nitrososphaerota</taxon>
        <taxon>Candidatus Nitrosotenuis</taxon>
    </lineage>
</organism>
<proteinExistence type="predicted"/>
<dbReference type="RefSeq" id="WP_048188656.1">
    <property type="nucleotide sequence ID" value="NZ_CP011097.1"/>
</dbReference>
<dbReference type="PANTHER" id="PTHR30115:SF11">
    <property type="entry name" value="NITROGEN REGULATORY PROTEIN P-II HOMOLOG"/>
    <property type="match status" value="1"/>
</dbReference>
<dbReference type="Proteomes" id="UP000266745">
    <property type="component" value="Chromosome"/>
</dbReference>
<protein>
    <recommendedName>
        <fullName evidence="3">Nitrogen regulatory protein P-II</fullName>
    </recommendedName>
</protein>
<dbReference type="KEGG" id="tah:SU86_004830"/>
<dbReference type="EMBL" id="CP011097">
    <property type="protein sequence ID" value="AJZ75800.1"/>
    <property type="molecule type" value="Genomic_DNA"/>
</dbReference>
<dbReference type="Gene3D" id="3.30.70.120">
    <property type="match status" value="1"/>
</dbReference>
<evidence type="ECO:0000313" key="1">
    <source>
        <dbReference type="EMBL" id="AJZ75800.1"/>
    </source>
</evidence>
<evidence type="ECO:0000313" key="2">
    <source>
        <dbReference type="Proteomes" id="UP000266745"/>
    </source>
</evidence>
<accession>A0A3G1B6U6</accession>
<dbReference type="GO" id="GO:0005829">
    <property type="term" value="C:cytosol"/>
    <property type="evidence" value="ECO:0007669"/>
    <property type="project" value="TreeGrafter"/>
</dbReference>
<dbReference type="AlphaFoldDB" id="A0A3G1B6U6"/>
<keyword evidence="2" id="KW-1185">Reference proteome</keyword>
<dbReference type="GeneID" id="24875722"/>
<gene>
    <name evidence="1" type="ORF">SU86_004830</name>
</gene>
<name>A0A3G1B6U6_9ARCH</name>
<dbReference type="STRING" id="1603555.SU86_004830"/>
<dbReference type="OrthoDB" id="377825at2157"/>
<reference evidence="1 2" key="1">
    <citation type="journal article" date="2016" name="Sci. Rep.">
        <title>A novel ammonia-oxidizing archaeon from wastewater treatment plant: Its enrichment, physiological and genomic characteristics.</title>
        <authorList>
            <person name="Li Y."/>
            <person name="Ding K."/>
            <person name="Wen X."/>
            <person name="Zhang B."/>
            <person name="Shen B."/>
            <person name="Yang Y."/>
        </authorList>
    </citation>
    <scope>NUCLEOTIDE SEQUENCE [LARGE SCALE GENOMIC DNA]</scope>
    <source>
        <strain evidence="1 2">SAT1</strain>
    </source>
</reference>
<dbReference type="InterPro" id="IPR011322">
    <property type="entry name" value="N-reg_PII-like_a/b"/>
</dbReference>
<dbReference type="PRINTS" id="PR00340">
    <property type="entry name" value="PIIGLNB"/>
</dbReference>
<dbReference type="PANTHER" id="PTHR30115">
    <property type="entry name" value="NITROGEN REGULATORY PROTEIN P-II"/>
    <property type="match status" value="1"/>
</dbReference>
<dbReference type="InterPro" id="IPR002187">
    <property type="entry name" value="N-reg_PII"/>
</dbReference>
<dbReference type="GO" id="GO:0006808">
    <property type="term" value="P:regulation of nitrogen utilization"/>
    <property type="evidence" value="ECO:0007669"/>
    <property type="project" value="InterPro"/>
</dbReference>
<dbReference type="SUPFAM" id="SSF54913">
    <property type="entry name" value="GlnB-like"/>
    <property type="match status" value="1"/>
</dbReference>
<dbReference type="InterPro" id="IPR015867">
    <property type="entry name" value="N-reg_PII/ATP_PRibTrfase_C"/>
</dbReference>
<dbReference type="GO" id="GO:0030234">
    <property type="term" value="F:enzyme regulator activity"/>
    <property type="evidence" value="ECO:0007669"/>
    <property type="project" value="InterPro"/>
</dbReference>
<dbReference type="GO" id="GO:0005524">
    <property type="term" value="F:ATP binding"/>
    <property type="evidence" value="ECO:0007669"/>
    <property type="project" value="TreeGrafter"/>
</dbReference>
<dbReference type="Pfam" id="PF00543">
    <property type="entry name" value="P-II"/>
    <property type="match status" value="1"/>
</dbReference>
<sequence length="102" mass="11344">MKRVEAFFQFGKLESVVEAVENAGVGGLTVFYARGRGPAEREKIHTTRGTKLEEQFYNLIDCIVTIVEDDQVEKVIDAIKKNANSTSKGIITISDVNKIIKI</sequence>